<evidence type="ECO:0000313" key="3">
    <source>
        <dbReference type="Proteomes" id="UP000028091"/>
    </source>
</evidence>
<gene>
    <name evidence="2" type="ORF">BA70_17890</name>
</gene>
<evidence type="ECO:0000259" key="1">
    <source>
        <dbReference type="Pfam" id="PF07883"/>
    </source>
</evidence>
<name>A0A081LBX9_9BACI</name>
<dbReference type="Gene3D" id="2.60.120.10">
    <property type="entry name" value="Jelly Rolls"/>
    <property type="match status" value="2"/>
</dbReference>
<dbReference type="EMBL" id="JOTP01000007">
    <property type="protein sequence ID" value="KEP26755.1"/>
    <property type="molecule type" value="Genomic_DNA"/>
</dbReference>
<sequence>MSEQPQSIKQSEGTPFYTVSGSGKLYGMENQLVHVLAEANQTNKLFELVLITGGKGAYFPLHCHETLFETIFVLEGKLEVMLDGKKYMVTACDYIHIPPKTIHGYRMHSHKTRFISYTLGGQMTDIYQQIGKRLFQNKWPMTDLIFDADCFQQVEKESDIMLMHGIRELSSTTKPSVLFHSQLPHSVQPYVLEAGEGKQYIIDGQLHELIATTETTGGGFSHLVIEGTKGKYFPPHYHQVHTEALYCVEGKMNLHLNGEDICLMPGDFAYIPPDTIHSYELVSHSNKFLTLLLPGDIEQVYEQFEESQSPCMCPYFIHEGNLMIDRETSAQYDLVFVEKE</sequence>
<keyword evidence="2" id="KW-0223">Dioxygenase</keyword>
<feature type="domain" description="Cupin type-2" evidence="1">
    <location>
        <begin position="55"/>
        <end position="111"/>
    </location>
</feature>
<dbReference type="PANTHER" id="PTHR36440:SF1">
    <property type="entry name" value="PUTATIVE (AFU_ORTHOLOGUE AFUA_8G07350)-RELATED"/>
    <property type="match status" value="1"/>
</dbReference>
<dbReference type="GO" id="GO:0051213">
    <property type="term" value="F:dioxygenase activity"/>
    <property type="evidence" value="ECO:0007669"/>
    <property type="project" value="UniProtKB-KW"/>
</dbReference>
<dbReference type="PANTHER" id="PTHR36440">
    <property type="entry name" value="PUTATIVE (AFU_ORTHOLOGUE AFUA_8G07350)-RELATED"/>
    <property type="match status" value="1"/>
</dbReference>
<dbReference type="InterPro" id="IPR053146">
    <property type="entry name" value="QDO-like"/>
</dbReference>
<dbReference type="eggNOG" id="COG1917">
    <property type="taxonomic scope" value="Bacteria"/>
</dbReference>
<dbReference type="InterPro" id="IPR011051">
    <property type="entry name" value="RmlC_Cupin_sf"/>
</dbReference>
<dbReference type="CDD" id="cd02215">
    <property type="entry name" value="cupin_QDO_N_C"/>
    <property type="match status" value="2"/>
</dbReference>
<dbReference type="Pfam" id="PF07883">
    <property type="entry name" value="Cupin_2"/>
    <property type="match status" value="2"/>
</dbReference>
<dbReference type="OrthoDB" id="9798709at2"/>
<dbReference type="InterPro" id="IPR014710">
    <property type="entry name" value="RmlC-like_jellyroll"/>
</dbReference>
<dbReference type="InterPro" id="IPR013096">
    <property type="entry name" value="Cupin_2"/>
</dbReference>
<accession>A0A081LBX9</accession>
<dbReference type="SUPFAM" id="SSF51182">
    <property type="entry name" value="RmlC-like cupins"/>
    <property type="match status" value="1"/>
</dbReference>
<proteinExistence type="predicted"/>
<comment type="caution">
    <text evidence="2">The sequence shown here is derived from an EMBL/GenBank/DDBJ whole genome shotgun (WGS) entry which is preliminary data.</text>
</comment>
<dbReference type="AlphaFoldDB" id="A0A081LBX9"/>
<keyword evidence="3" id="KW-1185">Reference proteome</keyword>
<evidence type="ECO:0000313" key="2">
    <source>
        <dbReference type="EMBL" id="KEP26755.1"/>
    </source>
</evidence>
<dbReference type="RefSeq" id="WP_034320518.1">
    <property type="nucleotide sequence ID" value="NZ_JBCMYH010000030.1"/>
</dbReference>
<reference evidence="2 3" key="1">
    <citation type="submission" date="2012-09" db="EMBL/GenBank/DDBJ databases">
        <title>Genome Sequence of Bacillus sp. DW5-4.</title>
        <authorList>
            <person name="Lai Q."/>
            <person name="Liu Y."/>
            <person name="Shao Z."/>
        </authorList>
    </citation>
    <scope>NUCLEOTIDE SEQUENCE [LARGE SCALE GENOMIC DNA]</scope>
    <source>
        <strain evidence="2 3">DW5-4</strain>
    </source>
</reference>
<dbReference type="Proteomes" id="UP000028091">
    <property type="component" value="Unassembled WGS sequence"/>
</dbReference>
<organism evidence="2 3">
    <name type="scientific">Bacillus zhangzhouensis</name>
    <dbReference type="NCBI Taxonomy" id="1178540"/>
    <lineage>
        <taxon>Bacteria</taxon>
        <taxon>Bacillati</taxon>
        <taxon>Bacillota</taxon>
        <taxon>Bacilli</taxon>
        <taxon>Bacillales</taxon>
        <taxon>Bacillaceae</taxon>
        <taxon>Bacillus</taxon>
    </lineage>
</organism>
<feature type="domain" description="Cupin type-2" evidence="1">
    <location>
        <begin position="229"/>
        <end position="283"/>
    </location>
</feature>
<keyword evidence="2" id="KW-0560">Oxidoreductase</keyword>
<protein>
    <submittedName>
        <fullName evidence="2">Dioxygenase</fullName>
    </submittedName>
</protein>